<gene>
    <name evidence="1" type="primary">Acey_s0089.g2235</name>
    <name evidence="1" type="ORF">Y032_0089g2235</name>
</gene>
<dbReference type="Proteomes" id="UP000024635">
    <property type="component" value="Unassembled WGS sequence"/>
</dbReference>
<comment type="caution">
    <text evidence="1">The sequence shown here is derived from an EMBL/GenBank/DDBJ whole genome shotgun (WGS) entry which is preliminary data.</text>
</comment>
<dbReference type="AlphaFoldDB" id="A0A016TNV1"/>
<dbReference type="EMBL" id="JARK01001425">
    <property type="protein sequence ID" value="EYC04133.1"/>
    <property type="molecule type" value="Genomic_DNA"/>
</dbReference>
<sequence length="86" mass="9244">MKDRINRNADAAHTKAFMVSRRLRVLFIENAQGTSVTVATSVAATSRASERCGCWVLPRPRRVDIAAAGVAVVIDDPCACKIGRSS</sequence>
<accession>A0A016TNV1</accession>
<name>A0A016TNV1_9BILA</name>
<reference evidence="2" key="1">
    <citation type="journal article" date="2015" name="Nat. Genet.">
        <title>The genome and transcriptome of the zoonotic hookworm Ancylostoma ceylanicum identify infection-specific gene families.</title>
        <authorList>
            <person name="Schwarz E.M."/>
            <person name="Hu Y."/>
            <person name="Antoshechkin I."/>
            <person name="Miller M.M."/>
            <person name="Sternberg P.W."/>
            <person name="Aroian R.V."/>
        </authorList>
    </citation>
    <scope>NUCLEOTIDE SEQUENCE</scope>
    <source>
        <strain evidence="2">HY135</strain>
    </source>
</reference>
<evidence type="ECO:0000313" key="1">
    <source>
        <dbReference type="EMBL" id="EYC04133.1"/>
    </source>
</evidence>
<keyword evidence="2" id="KW-1185">Reference proteome</keyword>
<protein>
    <submittedName>
        <fullName evidence="1">Uncharacterized protein</fullName>
    </submittedName>
</protein>
<organism evidence="1 2">
    <name type="scientific">Ancylostoma ceylanicum</name>
    <dbReference type="NCBI Taxonomy" id="53326"/>
    <lineage>
        <taxon>Eukaryota</taxon>
        <taxon>Metazoa</taxon>
        <taxon>Ecdysozoa</taxon>
        <taxon>Nematoda</taxon>
        <taxon>Chromadorea</taxon>
        <taxon>Rhabditida</taxon>
        <taxon>Rhabditina</taxon>
        <taxon>Rhabditomorpha</taxon>
        <taxon>Strongyloidea</taxon>
        <taxon>Ancylostomatidae</taxon>
        <taxon>Ancylostomatinae</taxon>
        <taxon>Ancylostoma</taxon>
    </lineage>
</organism>
<evidence type="ECO:0000313" key="2">
    <source>
        <dbReference type="Proteomes" id="UP000024635"/>
    </source>
</evidence>
<proteinExistence type="predicted"/>